<keyword evidence="1" id="KW-0812">Transmembrane</keyword>
<dbReference type="AlphaFoldDB" id="A0AAX6DKM6"/>
<evidence type="ECO:0000256" key="1">
    <source>
        <dbReference type="SAM" id="Phobius"/>
    </source>
</evidence>
<feature type="transmembrane region" description="Helical" evidence="1">
    <location>
        <begin position="20"/>
        <end position="51"/>
    </location>
</feature>
<name>A0AAX6DKM6_IRIPA</name>
<accession>A0AAX6DKM6</accession>
<dbReference type="Proteomes" id="UP001140949">
    <property type="component" value="Unassembled WGS sequence"/>
</dbReference>
<comment type="caution">
    <text evidence="2">The sequence shown here is derived from an EMBL/GenBank/DDBJ whole genome shotgun (WGS) entry which is preliminary data.</text>
</comment>
<dbReference type="EMBL" id="JANAVB010043689">
    <property type="protein sequence ID" value="KAJ6792337.1"/>
    <property type="molecule type" value="Genomic_DNA"/>
</dbReference>
<protein>
    <submittedName>
        <fullName evidence="2">Uncharacterized protein</fullName>
    </submittedName>
</protein>
<gene>
    <name evidence="2" type="ORF">M6B38_239935</name>
</gene>
<keyword evidence="1" id="KW-0472">Membrane</keyword>
<evidence type="ECO:0000313" key="3">
    <source>
        <dbReference type="Proteomes" id="UP001140949"/>
    </source>
</evidence>
<reference evidence="2" key="1">
    <citation type="journal article" date="2023" name="GigaByte">
        <title>Genome assembly of the bearded iris, Iris pallida Lam.</title>
        <authorList>
            <person name="Bruccoleri R.E."/>
            <person name="Oakeley E.J."/>
            <person name="Faust A.M.E."/>
            <person name="Altorfer M."/>
            <person name="Dessus-Babus S."/>
            <person name="Burckhardt D."/>
            <person name="Oertli M."/>
            <person name="Naumann U."/>
            <person name="Petersen F."/>
            <person name="Wong J."/>
        </authorList>
    </citation>
    <scope>NUCLEOTIDE SEQUENCE</scope>
    <source>
        <strain evidence="2">GSM-AAB239-AS_SAM_17_03QT</strain>
    </source>
</reference>
<sequence length="61" mass="7673">MGYWMQWQFPYFYGFDLMYIHFYLHILSYLYLFQFCNIISCIGWKSVFLLYSLPSKSMLWQ</sequence>
<evidence type="ECO:0000313" key="2">
    <source>
        <dbReference type="EMBL" id="KAJ6792337.1"/>
    </source>
</evidence>
<keyword evidence="1" id="KW-1133">Transmembrane helix</keyword>
<organism evidence="2 3">
    <name type="scientific">Iris pallida</name>
    <name type="common">Sweet iris</name>
    <dbReference type="NCBI Taxonomy" id="29817"/>
    <lineage>
        <taxon>Eukaryota</taxon>
        <taxon>Viridiplantae</taxon>
        <taxon>Streptophyta</taxon>
        <taxon>Embryophyta</taxon>
        <taxon>Tracheophyta</taxon>
        <taxon>Spermatophyta</taxon>
        <taxon>Magnoliopsida</taxon>
        <taxon>Liliopsida</taxon>
        <taxon>Asparagales</taxon>
        <taxon>Iridaceae</taxon>
        <taxon>Iridoideae</taxon>
        <taxon>Irideae</taxon>
        <taxon>Iris</taxon>
    </lineage>
</organism>
<reference evidence="2" key="2">
    <citation type="submission" date="2023-04" db="EMBL/GenBank/DDBJ databases">
        <authorList>
            <person name="Bruccoleri R.E."/>
            <person name="Oakeley E.J."/>
            <person name="Faust A.-M."/>
            <person name="Dessus-Babus S."/>
            <person name="Altorfer M."/>
            <person name="Burckhardt D."/>
            <person name="Oertli M."/>
            <person name="Naumann U."/>
            <person name="Petersen F."/>
            <person name="Wong J."/>
        </authorList>
    </citation>
    <scope>NUCLEOTIDE SEQUENCE</scope>
    <source>
        <strain evidence="2">GSM-AAB239-AS_SAM_17_03QT</strain>
        <tissue evidence="2">Leaf</tissue>
    </source>
</reference>
<proteinExistence type="predicted"/>
<keyword evidence="3" id="KW-1185">Reference proteome</keyword>